<dbReference type="KEGG" id="mel:Metbo_0449"/>
<organism evidence="1 2">
    <name type="scientific">Methanobacterium lacus (strain AL-21)</name>
    <dbReference type="NCBI Taxonomy" id="877455"/>
    <lineage>
        <taxon>Archaea</taxon>
        <taxon>Methanobacteriati</taxon>
        <taxon>Methanobacteriota</taxon>
        <taxon>Methanomada group</taxon>
        <taxon>Methanobacteria</taxon>
        <taxon>Methanobacteriales</taxon>
        <taxon>Methanobacteriaceae</taxon>
        <taxon>Methanobacterium</taxon>
    </lineage>
</organism>
<dbReference type="GeneID" id="10276887"/>
<keyword evidence="2" id="KW-1185">Reference proteome</keyword>
<reference evidence="2" key="1">
    <citation type="submission" date="2011-02" db="EMBL/GenBank/DDBJ databases">
        <title>Complete sequence of Methanobacterium sp. AL-21.</title>
        <authorList>
            <consortium name="US DOE Joint Genome Institute"/>
            <person name="Lucas S."/>
            <person name="Copeland A."/>
            <person name="Lapidus A."/>
            <person name="Cheng J.-F."/>
            <person name="Goodwin L."/>
            <person name="Pitluck S."/>
            <person name="Chertkov O."/>
            <person name="Detter J.C."/>
            <person name="Han C."/>
            <person name="Tapia R."/>
            <person name="Land M."/>
            <person name="Hauser L."/>
            <person name="Kyrpides N."/>
            <person name="Ivanova N."/>
            <person name="Mikhailova N."/>
            <person name="Pagani I."/>
            <person name="Cadillo-Quiroz H."/>
            <person name="Imachi H."/>
            <person name="Zinder S."/>
            <person name="Liu W."/>
            <person name="Woyke T."/>
        </authorList>
    </citation>
    <scope>NUCLEOTIDE SEQUENCE [LARGE SCALE GENOMIC DNA]</scope>
    <source>
        <strain evidence="2">AL-21</strain>
    </source>
</reference>
<reference evidence="1 2" key="2">
    <citation type="journal article" date="2014" name="Int. J. Syst. Evol. Microbiol.">
        <title>Methanobacterium paludis sp. nov. and a novel strain of Methanobacterium lacus isolated from northern peatlands.</title>
        <authorList>
            <person name="Cadillo-Quiroz H."/>
            <person name="Brauer S.L."/>
            <person name="Goodson N."/>
            <person name="Yavitt J.B."/>
            <person name="Zinder S.H."/>
        </authorList>
    </citation>
    <scope>NUCLEOTIDE SEQUENCE [LARGE SCALE GENOMIC DNA]</scope>
    <source>
        <strain evidence="1 2">AL-21</strain>
    </source>
</reference>
<dbReference type="InterPro" id="IPR005358">
    <property type="entry name" value="Puta_zinc/iron-chelating_dom"/>
</dbReference>
<dbReference type="HOGENOM" id="CLU_1159067_0_0_2"/>
<evidence type="ECO:0000313" key="2">
    <source>
        <dbReference type="Proteomes" id="UP000007490"/>
    </source>
</evidence>
<dbReference type="RefSeq" id="WP_013644052.1">
    <property type="nucleotide sequence ID" value="NC_015216.1"/>
</dbReference>
<dbReference type="OrthoDB" id="36424at2157"/>
<gene>
    <name evidence="1" type="ordered locus">Metbo_0449</name>
</gene>
<name>F0T979_METLA</name>
<dbReference type="STRING" id="877455.Metbo_0449"/>
<dbReference type="Pfam" id="PF03692">
    <property type="entry name" value="CxxCxxCC"/>
    <property type="match status" value="1"/>
</dbReference>
<evidence type="ECO:0008006" key="3">
    <source>
        <dbReference type="Google" id="ProtNLM"/>
    </source>
</evidence>
<accession>F0T979</accession>
<protein>
    <recommendedName>
        <fullName evidence="3">YkgJ family cysteine cluster protein</fullName>
    </recommendedName>
</protein>
<evidence type="ECO:0000313" key="1">
    <source>
        <dbReference type="EMBL" id="ADZ08701.1"/>
    </source>
</evidence>
<dbReference type="EMBL" id="CP002551">
    <property type="protein sequence ID" value="ADZ08701.1"/>
    <property type="molecule type" value="Genomic_DNA"/>
</dbReference>
<dbReference type="Proteomes" id="UP000007490">
    <property type="component" value="Chromosome"/>
</dbReference>
<sequence>MLLEELHDRDYIDSLFKQYQELADEQPNLNSELFIFEKMVSKRVKKFLKKSNRLKDVEKKDLKEIVHFSSIVFTEGSLVAALRLDLCNRCGWCCENCSPIYITAEEYESYQKSENIMAGEMVPHEDGYRFEQDRPCEHFIRSTKKCDIYNERPAVCKAYPIMIRDEKYVFTPNHFCKYAVEFVVQKAITEVTTCLKIREDPEFLEKLKKQMETQIPDDADNLDERVKKWNKIAEELDDL</sequence>
<proteinExistence type="predicted"/>
<dbReference type="AlphaFoldDB" id="F0T979"/>
<dbReference type="eggNOG" id="arCOG02579">
    <property type="taxonomic scope" value="Archaea"/>
</dbReference>